<accession>A0A0E0BWE0</accession>
<name>A0A0E0BWE0_9ORYZ</name>
<feature type="region of interest" description="Disordered" evidence="1">
    <location>
        <begin position="52"/>
        <end position="71"/>
    </location>
</feature>
<evidence type="ECO:0000313" key="2">
    <source>
        <dbReference type="EnsemblPlants" id="OMERI01G01220.1"/>
    </source>
</evidence>
<dbReference type="STRING" id="40149.A0A0E0BWE0"/>
<keyword evidence="3" id="KW-1185">Reference proteome</keyword>
<sequence length="168" mass="17924">MVSDYAVARSSTVATRLSRYCAIQGAGEAQAGARPGLAVGRRRVRRGMVRGRAPLPRPLRGSQKHRSLLPSRHGALRAACGSRKQNFLTRSCSTASRIASWGRSCSGRRKRRAPGVAPPEMLSDNVDCTTRVYGAMTTYGAQVGAGLKGYYSSTDATRYGKMMAIAGG</sequence>
<reference evidence="2" key="2">
    <citation type="submission" date="2018-05" db="EMBL/GenBank/DDBJ databases">
        <title>OmerRS3 (Oryza meridionalis Reference Sequence Version 3).</title>
        <authorList>
            <person name="Zhang J."/>
            <person name="Kudrna D."/>
            <person name="Lee S."/>
            <person name="Talag J."/>
            <person name="Welchert J."/>
            <person name="Wing R.A."/>
        </authorList>
    </citation>
    <scope>NUCLEOTIDE SEQUENCE [LARGE SCALE GENOMIC DNA]</scope>
    <source>
        <strain evidence="2">cv. OR44</strain>
    </source>
</reference>
<dbReference type="HOGENOM" id="CLU_1589056_0_0_1"/>
<reference evidence="2" key="1">
    <citation type="submission" date="2015-04" db="UniProtKB">
        <authorList>
            <consortium name="EnsemblPlants"/>
        </authorList>
    </citation>
    <scope>IDENTIFICATION</scope>
</reference>
<proteinExistence type="predicted"/>
<protein>
    <submittedName>
        <fullName evidence="2">Uncharacterized protein</fullName>
    </submittedName>
</protein>
<dbReference type="Proteomes" id="UP000008021">
    <property type="component" value="Chromosome 1"/>
</dbReference>
<evidence type="ECO:0000256" key="1">
    <source>
        <dbReference type="SAM" id="MobiDB-lite"/>
    </source>
</evidence>
<organism evidence="2">
    <name type="scientific">Oryza meridionalis</name>
    <dbReference type="NCBI Taxonomy" id="40149"/>
    <lineage>
        <taxon>Eukaryota</taxon>
        <taxon>Viridiplantae</taxon>
        <taxon>Streptophyta</taxon>
        <taxon>Embryophyta</taxon>
        <taxon>Tracheophyta</taxon>
        <taxon>Spermatophyta</taxon>
        <taxon>Magnoliopsida</taxon>
        <taxon>Liliopsida</taxon>
        <taxon>Poales</taxon>
        <taxon>Poaceae</taxon>
        <taxon>BOP clade</taxon>
        <taxon>Oryzoideae</taxon>
        <taxon>Oryzeae</taxon>
        <taxon>Oryzinae</taxon>
        <taxon>Oryza</taxon>
    </lineage>
</organism>
<dbReference type="EnsemblPlants" id="OMERI01G01220.1">
    <property type="protein sequence ID" value="OMERI01G01220.1"/>
    <property type="gene ID" value="OMERI01G01220"/>
</dbReference>
<dbReference type="AlphaFoldDB" id="A0A0E0BWE0"/>
<evidence type="ECO:0000313" key="3">
    <source>
        <dbReference type="Proteomes" id="UP000008021"/>
    </source>
</evidence>
<feature type="compositionally biased region" description="Low complexity" evidence="1">
    <location>
        <begin position="52"/>
        <end position="61"/>
    </location>
</feature>
<dbReference type="Gramene" id="OMERI01G01220.1">
    <property type="protein sequence ID" value="OMERI01G01220.1"/>
    <property type="gene ID" value="OMERI01G01220"/>
</dbReference>